<proteinExistence type="predicted"/>
<keyword evidence="2" id="KW-1185">Reference proteome</keyword>
<accession>A0ABU0KDH7</accession>
<protein>
    <submittedName>
        <fullName evidence="1">Uncharacterized protein</fullName>
    </submittedName>
</protein>
<dbReference type="InterPro" id="IPR056238">
    <property type="entry name" value="YunG-like"/>
</dbReference>
<dbReference type="EMBL" id="JAUSWC010000004">
    <property type="protein sequence ID" value="MDQ0486383.1"/>
    <property type="molecule type" value="Genomic_DNA"/>
</dbReference>
<evidence type="ECO:0000313" key="1">
    <source>
        <dbReference type="EMBL" id="MDQ0486383.1"/>
    </source>
</evidence>
<dbReference type="Proteomes" id="UP001236795">
    <property type="component" value="Unassembled WGS sequence"/>
</dbReference>
<gene>
    <name evidence="1" type="ORF">QO019_001218</name>
</gene>
<evidence type="ECO:0000313" key="2">
    <source>
        <dbReference type="Proteomes" id="UP001236795"/>
    </source>
</evidence>
<sequence length="150" mass="16675">MRGDPGATGQPWSLLALDRAFRTCWAADTCSPDDLPYWRPDNPSVGHCDITTLVVNDLFGGDLLAADVSRAGAPHGYHWWNRLPSGVELDLTLEQFRAGETLSPPRTVTRPPCRLPRRHPEYELLRTRLTRHLGPLPSAEGVMAVPADWI</sequence>
<comment type="caution">
    <text evidence="1">The sequence shown here is derived from an EMBL/GenBank/DDBJ whole genome shotgun (WGS) entry which is preliminary data.</text>
</comment>
<dbReference type="RefSeq" id="WP_337590511.1">
    <property type="nucleotide sequence ID" value="NZ_JAUSWC010000004.1"/>
</dbReference>
<dbReference type="Pfam" id="PF24585">
    <property type="entry name" value="YunG"/>
    <property type="match status" value="1"/>
</dbReference>
<reference evidence="1 2" key="1">
    <citation type="submission" date="2023-07" db="EMBL/GenBank/DDBJ databases">
        <title>Genomic Encyclopedia of Type Strains, Phase IV (KMG-IV): sequencing the most valuable type-strain genomes for metagenomic binning, comparative biology and taxonomic classification.</title>
        <authorList>
            <person name="Goeker M."/>
        </authorList>
    </citation>
    <scope>NUCLEOTIDE SEQUENCE [LARGE SCALE GENOMIC DNA]</scope>
    <source>
        <strain evidence="1 2">DSM 40573</strain>
    </source>
</reference>
<organism evidence="1 2">
    <name type="scientific">Streptomyces thermodiastaticus</name>
    <dbReference type="NCBI Taxonomy" id="44061"/>
    <lineage>
        <taxon>Bacteria</taxon>
        <taxon>Bacillati</taxon>
        <taxon>Actinomycetota</taxon>
        <taxon>Actinomycetes</taxon>
        <taxon>Kitasatosporales</taxon>
        <taxon>Streptomycetaceae</taxon>
        <taxon>Streptomyces</taxon>
    </lineage>
</organism>
<name>A0ABU0KDH7_9ACTN</name>